<dbReference type="GO" id="GO:0004674">
    <property type="term" value="F:protein serine/threonine kinase activity"/>
    <property type="evidence" value="ECO:0007669"/>
    <property type="project" value="UniProtKB-KW"/>
</dbReference>
<evidence type="ECO:0000256" key="8">
    <source>
        <dbReference type="ARBA" id="ARBA00047899"/>
    </source>
</evidence>
<name>A0A9Q0R7C0_ANAIG</name>
<dbReference type="Proteomes" id="UP001149090">
    <property type="component" value="Unassembled WGS sequence"/>
</dbReference>
<evidence type="ECO:0000256" key="13">
    <source>
        <dbReference type="SAM" id="Phobius"/>
    </source>
</evidence>
<keyword evidence="7 10" id="KW-0067">ATP-binding</keyword>
<feature type="region of interest" description="Disordered" evidence="12">
    <location>
        <begin position="346"/>
        <end position="381"/>
    </location>
</feature>
<evidence type="ECO:0000313" key="17">
    <source>
        <dbReference type="Proteomes" id="UP001149090"/>
    </source>
</evidence>
<keyword evidence="13" id="KW-0812">Transmembrane</keyword>
<dbReference type="PANTHER" id="PTHR48012">
    <property type="entry name" value="STERILE20-LIKE KINASE, ISOFORM B-RELATED"/>
    <property type="match status" value="1"/>
</dbReference>
<feature type="transmembrane region" description="Helical" evidence="13">
    <location>
        <begin position="461"/>
        <end position="478"/>
    </location>
</feature>
<protein>
    <recommendedName>
        <fullName evidence="2">non-specific serine/threonine protein kinase</fullName>
        <ecNumber evidence="2">2.7.11.1</ecNumber>
    </recommendedName>
</protein>
<keyword evidence="3 11" id="KW-0723">Serine/threonine-protein kinase</keyword>
<keyword evidence="13" id="KW-1133">Transmembrane helix</keyword>
<dbReference type="OrthoDB" id="248923at2759"/>
<keyword evidence="5 10" id="KW-0547">Nucleotide-binding</keyword>
<dbReference type="FunFam" id="1.10.510.10:FF:000499">
    <property type="entry name" value="Serine/threonine-protein kinase KIC1"/>
    <property type="match status" value="1"/>
</dbReference>
<sequence>MKNRKGKGKTKVTKMLSSDLISKPYNFQHVQHVDFDYKWSGEDPESIFTLEDVLGEGSYGKVYKAKHIASNFELAIKVIPTQSFEDSETKNEIDLLKSFKNQSIVTYFGTLFKDNNLWILMEYCSGKSILDLMEKLEKPLSEEQAGFVLFSTLQGLVYLHKNDIIHRDLKAANILLTENGKVKIADFGVSKKLNSHSSQTLSVIGTPYWMAPEVMKGQKYDFKADIWSLGITAIELVEMEPPNTDIHPLRAMFMIPKMEPPNLKNSSNFSKPFCDFIQKCLVKEPSKRPTTEELLQHPFFKPYFQQTKESPLIKLLKMKPKKSKNEKIEKKTFLNKKTQQTIISIKQTTKNNQEDDEDDEDDGEFSGTVVRYPTKSTKNSPQVLPKIDFHKNSSKTIAVSKKTSSLKKKNEQNKSIKKSSFPKKPKEIGRYLKTIVVTPENKINWKSIFTTLFGSLILTRLDLYGWIAVLIFLIFLYLTN</sequence>
<evidence type="ECO:0000256" key="12">
    <source>
        <dbReference type="SAM" id="MobiDB-lite"/>
    </source>
</evidence>
<dbReference type="EMBL" id="JAPDFW010000114">
    <property type="protein sequence ID" value="KAJ5068579.1"/>
    <property type="molecule type" value="Genomic_DNA"/>
</dbReference>
<dbReference type="InterPro" id="IPR000095">
    <property type="entry name" value="CRIB_dom"/>
</dbReference>
<dbReference type="PANTHER" id="PTHR48012:SF2">
    <property type="entry name" value="STERILE20-LIKE KINASE, ISOFORM B"/>
    <property type="match status" value="1"/>
</dbReference>
<dbReference type="InterPro" id="IPR011009">
    <property type="entry name" value="Kinase-like_dom_sf"/>
</dbReference>
<evidence type="ECO:0000256" key="7">
    <source>
        <dbReference type="ARBA" id="ARBA00022840"/>
    </source>
</evidence>
<keyword evidence="4" id="KW-0808">Transferase</keyword>
<dbReference type="AlphaFoldDB" id="A0A9Q0R7C0"/>
<feature type="domain" description="CRIB" evidence="15">
    <location>
        <begin position="21"/>
        <end position="34"/>
    </location>
</feature>
<evidence type="ECO:0000256" key="9">
    <source>
        <dbReference type="ARBA" id="ARBA00048679"/>
    </source>
</evidence>
<dbReference type="InterPro" id="IPR000719">
    <property type="entry name" value="Prot_kinase_dom"/>
</dbReference>
<feature type="domain" description="Protein kinase" evidence="14">
    <location>
        <begin position="48"/>
        <end position="300"/>
    </location>
</feature>
<dbReference type="SUPFAM" id="SSF56112">
    <property type="entry name" value="Protein kinase-like (PK-like)"/>
    <property type="match status" value="1"/>
</dbReference>
<dbReference type="Pfam" id="PF00069">
    <property type="entry name" value="Pkinase"/>
    <property type="match status" value="1"/>
</dbReference>
<dbReference type="InterPro" id="IPR050629">
    <property type="entry name" value="STE20/SPS1-PAK"/>
</dbReference>
<dbReference type="GO" id="GO:0005737">
    <property type="term" value="C:cytoplasm"/>
    <property type="evidence" value="ECO:0007669"/>
    <property type="project" value="TreeGrafter"/>
</dbReference>
<keyword evidence="13" id="KW-0472">Membrane</keyword>
<evidence type="ECO:0000259" key="14">
    <source>
        <dbReference type="PROSITE" id="PS50011"/>
    </source>
</evidence>
<dbReference type="PROSITE" id="PS00107">
    <property type="entry name" value="PROTEIN_KINASE_ATP"/>
    <property type="match status" value="1"/>
</dbReference>
<dbReference type="InterPro" id="IPR017441">
    <property type="entry name" value="Protein_kinase_ATP_BS"/>
</dbReference>
<dbReference type="PROSITE" id="PS50011">
    <property type="entry name" value="PROTEIN_KINASE_DOM"/>
    <property type="match status" value="1"/>
</dbReference>
<feature type="compositionally biased region" description="Acidic residues" evidence="12">
    <location>
        <begin position="354"/>
        <end position="364"/>
    </location>
</feature>
<evidence type="ECO:0000256" key="1">
    <source>
        <dbReference type="ARBA" id="ARBA00008874"/>
    </source>
</evidence>
<evidence type="ECO:0000259" key="15">
    <source>
        <dbReference type="PROSITE" id="PS50108"/>
    </source>
</evidence>
<dbReference type="OMA" id="HIASNFE"/>
<evidence type="ECO:0000256" key="6">
    <source>
        <dbReference type="ARBA" id="ARBA00022777"/>
    </source>
</evidence>
<keyword evidence="6 16" id="KW-0418">Kinase</keyword>
<evidence type="ECO:0000313" key="16">
    <source>
        <dbReference type="EMBL" id="KAJ5068579.1"/>
    </source>
</evidence>
<keyword evidence="17" id="KW-1185">Reference proteome</keyword>
<dbReference type="SMART" id="SM00220">
    <property type="entry name" value="S_TKc"/>
    <property type="match status" value="1"/>
</dbReference>
<comment type="catalytic activity">
    <reaction evidence="8">
        <text>L-threonyl-[protein] + ATP = O-phospho-L-threonyl-[protein] + ADP + H(+)</text>
        <dbReference type="Rhea" id="RHEA:46608"/>
        <dbReference type="Rhea" id="RHEA-COMP:11060"/>
        <dbReference type="Rhea" id="RHEA-COMP:11605"/>
        <dbReference type="ChEBI" id="CHEBI:15378"/>
        <dbReference type="ChEBI" id="CHEBI:30013"/>
        <dbReference type="ChEBI" id="CHEBI:30616"/>
        <dbReference type="ChEBI" id="CHEBI:61977"/>
        <dbReference type="ChEBI" id="CHEBI:456216"/>
        <dbReference type="EC" id="2.7.11.1"/>
    </reaction>
</comment>
<dbReference type="InterPro" id="IPR008271">
    <property type="entry name" value="Ser/Thr_kinase_AS"/>
</dbReference>
<evidence type="ECO:0000256" key="5">
    <source>
        <dbReference type="ARBA" id="ARBA00022741"/>
    </source>
</evidence>
<reference evidence="16" key="1">
    <citation type="submission" date="2022-10" db="EMBL/GenBank/DDBJ databases">
        <title>Novel sulphate-reducing endosymbionts in the free-living metamonad Anaeramoeba.</title>
        <authorList>
            <person name="Jerlstrom-Hultqvist J."/>
            <person name="Cepicka I."/>
            <person name="Gallot-Lavallee L."/>
            <person name="Salas-Leiva D."/>
            <person name="Curtis B.A."/>
            <person name="Zahonova K."/>
            <person name="Pipaliya S."/>
            <person name="Dacks J."/>
            <person name="Roger A.J."/>
        </authorList>
    </citation>
    <scope>NUCLEOTIDE SEQUENCE</scope>
    <source>
        <strain evidence="16">BMAN</strain>
    </source>
</reference>
<dbReference type="PROSITE" id="PS50108">
    <property type="entry name" value="CRIB"/>
    <property type="match status" value="1"/>
</dbReference>
<organism evidence="16 17">
    <name type="scientific">Anaeramoeba ignava</name>
    <name type="common">Anaerobic marine amoeba</name>
    <dbReference type="NCBI Taxonomy" id="1746090"/>
    <lineage>
        <taxon>Eukaryota</taxon>
        <taxon>Metamonada</taxon>
        <taxon>Anaeramoebidae</taxon>
        <taxon>Anaeramoeba</taxon>
    </lineage>
</organism>
<feature type="binding site" evidence="10">
    <location>
        <position position="77"/>
    </location>
    <ligand>
        <name>ATP</name>
        <dbReference type="ChEBI" id="CHEBI:30616"/>
    </ligand>
</feature>
<dbReference type="EC" id="2.7.11.1" evidence="2"/>
<accession>A0A9Q0R7C0</accession>
<evidence type="ECO:0000256" key="10">
    <source>
        <dbReference type="PROSITE-ProRule" id="PRU10141"/>
    </source>
</evidence>
<comment type="catalytic activity">
    <reaction evidence="9">
        <text>L-seryl-[protein] + ATP = O-phospho-L-seryl-[protein] + ADP + H(+)</text>
        <dbReference type="Rhea" id="RHEA:17989"/>
        <dbReference type="Rhea" id="RHEA-COMP:9863"/>
        <dbReference type="Rhea" id="RHEA-COMP:11604"/>
        <dbReference type="ChEBI" id="CHEBI:15378"/>
        <dbReference type="ChEBI" id="CHEBI:29999"/>
        <dbReference type="ChEBI" id="CHEBI:30616"/>
        <dbReference type="ChEBI" id="CHEBI:83421"/>
        <dbReference type="ChEBI" id="CHEBI:456216"/>
        <dbReference type="EC" id="2.7.11.1"/>
    </reaction>
</comment>
<feature type="region of interest" description="Disordered" evidence="12">
    <location>
        <begin position="400"/>
        <end position="422"/>
    </location>
</feature>
<evidence type="ECO:0000256" key="2">
    <source>
        <dbReference type="ARBA" id="ARBA00012513"/>
    </source>
</evidence>
<evidence type="ECO:0000256" key="4">
    <source>
        <dbReference type="ARBA" id="ARBA00022679"/>
    </source>
</evidence>
<evidence type="ECO:0000256" key="3">
    <source>
        <dbReference type="ARBA" id="ARBA00022527"/>
    </source>
</evidence>
<comment type="caution">
    <text evidence="16">The sequence shown here is derived from an EMBL/GenBank/DDBJ whole genome shotgun (WGS) entry which is preliminary data.</text>
</comment>
<dbReference type="Gene3D" id="1.10.510.10">
    <property type="entry name" value="Transferase(Phosphotransferase) domain 1"/>
    <property type="match status" value="1"/>
</dbReference>
<proteinExistence type="inferred from homology"/>
<dbReference type="GO" id="GO:0005524">
    <property type="term" value="F:ATP binding"/>
    <property type="evidence" value="ECO:0007669"/>
    <property type="project" value="UniProtKB-UniRule"/>
</dbReference>
<gene>
    <name evidence="16" type="ORF">M0811_02521</name>
</gene>
<evidence type="ECO:0000256" key="11">
    <source>
        <dbReference type="RuleBase" id="RU000304"/>
    </source>
</evidence>
<dbReference type="PROSITE" id="PS00108">
    <property type="entry name" value="PROTEIN_KINASE_ST"/>
    <property type="match status" value="1"/>
</dbReference>
<comment type="similarity">
    <text evidence="1">Belongs to the protein kinase superfamily. STE Ser/Thr protein kinase family. STE20 subfamily.</text>
</comment>